<dbReference type="InterPro" id="IPR035914">
    <property type="entry name" value="Sperma_CUB_dom_sf"/>
</dbReference>
<evidence type="ECO:0000313" key="7">
    <source>
        <dbReference type="WBParaSite" id="GPUH_0002557001-mRNA-1"/>
    </source>
</evidence>
<dbReference type="PANTHER" id="PTHR24251">
    <property type="entry name" value="OVOCHYMASE-RELATED"/>
    <property type="match status" value="1"/>
</dbReference>
<keyword evidence="2 3" id="KW-1015">Disulfide bond</keyword>
<accession>A0A183EX49</accession>
<gene>
    <name evidence="5" type="ORF">GPUH_LOCUS25539</name>
</gene>
<dbReference type="Pfam" id="PF00431">
    <property type="entry name" value="CUB"/>
    <property type="match status" value="2"/>
</dbReference>
<dbReference type="Gene3D" id="2.60.120.290">
    <property type="entry name" value="Spermadhesin, CUB domain"/>
    <property type="match status" value="2"/>
</dbReference>
<proteinExistence type="predicted"/>
<dbReference type="PROSITE" id="PS01180">
    <property type="entry name" value="CUB"/>
    <property type="match status" value="2"/>
</dbReference>
<comment type="caution">
    <text evidence="3">Lacks conserved residue(s) required for the propagation of feature annotation.</text>
</comment>
<feature type="domain" description="CUB" evidence="4">
    <location>
        <begin position="53"/>
        <end position="98"/>
    </location>
</feature>
<dbReference type="Proteomes" id="UP000271098">
    <property type="component" value="Unassembled WGS sequence"/>
</dbReference>
<evidence type="ECO:0000313" key="6">
    <source>
        <dbReference type="Proteomes" id="UP000271098"/>
    </source>
</evidence>
<reference evidence="7" key="1">
    <citation type="submission" date="2016-06" db="UniProtKB">
        <authorList>
            <consortium name="WormBaseParasite"/>
        </authorList>
    </citation>
    <scope>IDENTIFICATION</scope>
</reference>
<keyword evidence="1" id="KW-0677">Repeat</keyword>
<organism evidence="7">
    <name type="scientific">Gongylonema pulchrum</name>
    <dbReference type="NCBI Taxonomy" id="637853"/>
    <lineage>
        <taxon>Eukaryota</taxon>
        <taxon>Metazoa</taxon>
        <taxon>Ecdysozoa</taxon>
        <taxon>Nematoda</taxon>
        <taxon>Chromadorea</taxon>
        <taxon>Rhabditida</taxon>
        <taxon>Spirurina</taxon>
        <taxon>Spiruromorpha</taxon>
        <taxon>Spiruroidea</taxon>
        <taxon>Gongylonematidae</taxon>
        <taxon>Gongylonema</taxon>
    </lineage>
</organism>
<feature type="disulfide bond" evidence="3">
    <location>
        <begin position="99"/>
        <end position="126"/>
    </location>
</feature>
<sequence>MAILSGSKKPETLISSTNVMVVRFSSDAQIQTVNSNKLTCILNGTLFSVSVSCGGVMKAQPYGQTFTSPDYPKNYPNGVECVWKIDAPPGQLISLDVRCSNRIRLNQGIITSPGYTQVAYPNSQRCVYTVELPDGKSEQPTAFAVNSFDVAEDDRLLVSFFHPCFNPFLNTRANKIVQILYAYLLCY</sequence>
<feature type="domain" description="CUB" evidence="4">
    <location>
        <begin position="99"/>
        <end position="187"/>
    </location>
</feature>
<evidence type="ECO:0000256" key="3">
    <source>
        <dbReference type="PROSITE-ProRule" id="PRU00059"/>
    </source>
</evidence>
<evidence type="ECO:0000256" key="1">
    <source>
        <dbReference type="ARBA" id="ARBA00022737"/>
    </source>
</evidence>
<evidence type="ECO:0000313" key="5">
    <source>
        <dbReference type="EMBL" id="VDN44332.1"/>
    </source>
</evidence>
<dbReference type="WBParaSite" id="GPUH_0002557001-mRNA-1">
    <property type="protein sequence ID" value="GPUH_0002557001-mRNA-1"/>
    <property type="gene ID" value="GPUH_0002557001"/>
</dbReference>
<name>A0A183EX49_9BILA</name>
<dbReference type="InterPro" id="IPR000859">
    <property type="entry name" value="CUB_dom"/>
</dbReference>
<dbReference type="OrthoDB" id="5795793at2759"/>
<keyword evidence="6" id="KW-1185">Reference proteome</keyword>
<dbReference type="EMBL" id="UYRT01105627">
    <property type="protein sequence ID" value="VDN44332.1"/>
    <property type="molecule type" value="Genomic_DNA"/>
</dbReference>
<evidence type="ECO:0000256" key="2">
    <source>
        <dbReference type="ARBA" id="ARBA00023157"/>
    </source>
</evidence>
<protein>
    <submittedName>
        <fullName evidence="7">CUB domain-containing protein</fullName>
    </submittedName>
</protein>
<dbReference type="SUPFAM" id="SSF49854">
    <property type="entry name" value="Spermadhesin, CUB domain"/>
    <property type="match status" value="2"/>
</dbReference>
<dbReference type="CDD" id="cd00041">
    <property type="entry name" value="CUB"/>
    <property type="match status" value="1"/>
</dbReference>
<reference evidence="5 6" key="2">
    <citation type="submission" date="2018-11" db="EMBL/GenBank/DDBJ databases">
        <authorList>
            <consortium name="Pathogen Informatics"/>
        </authorList>
    </citation>
    <scope>NUCLEOTIDE SEQUENCE [LARGE SCALE GENOMIC DNA]</scope>
</reference>
<evidence type="ECO:0000259" key="4">
    <source>
        <dbReference type="PROSITE" id="PS01180"/>
    </source>
</evidence>
<dbReference type="AlphaFoldDB" id="A0A183EX49"/>